<dbReference type="Proteomes" id="UP001299046">
    <property type="component" value="Unassembled WGS sequence"/>
</dbReference>
<evidence type="ECO:0000313" key="1">
    <source>
        <dbReference type="EMBL" id="MEB3049849.1"/>
    </source>
</evidence>
<sequence>MGELLTPEIAGTALVELIRTDPSRMAAEYLLTGAGLQKLP</sequence>
<gene>
    <name evidence="1" type="ORF">KV112_08890</name>
</gene>
<comment type="caution">
    <text evidence="1">The sequence shown here is derived from an EMBL/GenBank/DDBJ whole genome shotgun (WGS) entry which is preliminary data.</text>
</comment>
<keyword evidence="2" id="KW-1185">Reference proteome</keyword>
<evidence type="ECO:0000313" key="2">
    <source>
        <dbReference type="Proteomes" id="UP001299046"/>
    </source>
</evidence>
<accession>A0ABU5YIH0</accession>
<name>A0ABU5YIH0_9MYCO</name>
<organism evidence="1 2">
    <name type="scientific">[Mycobacterium] zoologicum</name>
    <dbReference type="NCBI Taxonomy" id="2872311"/>
    <lineage>
        <taxon>Bacteria</taxon>
        <taxon>Bacillati</taxon>
        <taxon>Actinomycetota</taxon>
        <taxon>Actinomycetes</taxon>
        <taxon>Mycobacteriales</taxon>
        <taxon>Mycobacteriaceae</taxon>
        <taxon>Mycolicibacter</taxon>
    </lineage>
</organism>
<reference evidence="1 2" key="1">
    <citation type="submission" date="2023-12" db="EMBL/GenBank/DDBJ databases">
        <title>Description of new species of Mycobacterium terrae complex isolated from sewage at the Sao Paulo Zoological Park Foundation in Brazil.</title>
        <authorList>
            <person name="Romagnoli C.L."/>
            <person name="Conceicao E.C."/>
            <person name="Machado E."/>
            <person name="Barreto L.B.P.F."/>
            <person name="Sharma A."/>
            <person name="Silva N.M."/>
            <person name="Marques L.E."/>
            <person name="Juliana M.A."/>
            <person name="Lourenco M.C.S."/>
            <person name="Digiampietri L.A."/>
            <person name="Suffys P.N."/>
            <person name="Viana-Niero C."/>
        </authorList>
    </citation>
    <scope>NUCLEOTIDE SEQUENCE [LARGE SCALE GENOMIC DNA]</scope>
    <source>
        <strain evidence="1 2">MYC123</strain>
    </source>
</reference>
<dbReference type="RefSeq" id="WP_255612425.1">
    <property type="nucleotide sequence ID" value="NZ_JAYJJS010000010.1"/>
</dbReference>
<proteinExistence type="predicted"/>
<dbReference type="EMBL" id="JAYJJT010000008">
    <property type="protein sequence ID" value="MEB3049849.1"/>
    <property type="molecule type" value="Genomic_DNA"/>
</dbReference>
<protein>
    <submittedName>
        <fullName evidence="1">Uncharacterized protein</fullName>
    </submittedName>
</protein>